<proteinExistence type="predicted"/>
<dbReference type="AlphaFoldDB" id="A0A328YNQ9"/>
<evidence type="ECO:0000313" key="1">
    <source>
        <dbReference type="EMBL" id="RAR73772.1"/>
    </source>
</evidence>
<dbReference type="EMBL" id="QLSZ01000003">
    <property type="protein sequence ID" value="RAR73772.1"/>
    <property type="molecule type" value="Genomic_DNA"/>
</dbReference>
<dbReference type="PROSITE" id="PS51257">
    <property type="entry name" value="PROKAR_LIPOPROTEIN"/>
    <property type="match status" value="1"/>
</dbReference>
<gene>
    <name evidence="1" type="ORF">CLV55_10391</name>
</gene>
<comment type="caution">
    <text evidence="1">The sequence shown here is derived from an EMBL/GenBank/DDBJ whole genome shotgun (WGS) entry which is preliminary data.</text>
</comment>
<dbReference type="RefSeq" id="WP_112112574.1">
    <property type="nucleotide sequence ID" value="NZ_QLSZ01000003.1"/>
</dbReference>
<name>A0A328YNQ9_9FLAO</name>
<protein>
    <recommendedName>
        <fullName evidence="3">Lipoprotein</fullName>
    </recommendedName>
</protein>
<accession>A0A328YNQ9</accession>
<evidence type="ECO:0000313" key="2">
    <source>
        <dbReference type="Proteomes" id="UP000248840"/>
    </source>
</evidence>
<keyword evidence="2" id="KW-1185">Reference proteome</keyword>
<dbReference type="Proteomes" id="UP000248840">
    <property type="component" value="Unassembled WGS sequence"/>
</dbReference>
<organism evidence="1 2">
    <name type="scientific">Flavobacterium aciduliphilum</name>
    <dbReference type="NCBI Taxonomy" id="1101402"/>
    <lineage>
        <taxon>Bacteria</taxon>
        <taxon>Pseudomonadati</taxon>
        <taxon>Bacteroidota</taxon>
        <taxon>Flavobacteriia</taxon>
        <taxon>Flavobacteriales</taxon>
        <taxon>Flavobacteriaceae</taxon>
        <taxon>Flavobacterium</taxon>
    </lineage>
</organism>
<evidence type="ECO:0008006" key="3">
    <source>
        <dbReference type="Google" id="ProtNLM"/>
    </source>
</evidence>
<reference evidence="1 2" key="1">
    <citation type="submission" date="2018-06" db="EMBL/GenBank/DDBJ databases">
        <title>Genomic Encyclopedia of Archaeal and Bacterial Type Strains, Phase II (KMG-II): from individual species to whole genera.</title>
        <authorList>
            <person name="Goeker M."/>
        </authorList>
    </citation>
    <scope>NUCLEOTIDE SEQUENCE [LARGE SCALE GENOMIC DNA]</scope>
    <source>
        <strain evidence="1 2">DSM 25663</strain>
    </source>
</reference>
<sequence>MKKIYTYFIVLVTLFSCSNASKIENKYWIEQNEYSPEILFFKNGIMDNLTKNKSITYKIEDNFINAQRGNTTIKIEIKELTNDLLTLIVDNKIISYKEAKPSDLILGSWKSSDYKLELDGGDSTFELEANTNFNSTLFKKRYAKNWKENDSLKDIAIAEAEKFNEDGTFTYNNNELTLNGKKYKAELSEDKKELQIDFKDKKILFKRD</sequence>